<dbReference type="PROSITE" id="PS50109">
    <property type="entry name" value="HIS_KIN"/>
    <property type="match status" value="1"/>
</dbReference>
<evidence type="ECO:0000256" key="4">
    <source>
        <dbReference type="ARBA" id="ARBA00022679"/>
    </source>
</evidence>
<dbReference type="SMART" id="SM00387">
    <property type="entry name" value="HATPase_c"/>
    <property type="match status" value="1"/>
</dbReference>
<gene>
    <name evidence="12" type="ORF">KEF85_06180</name>
</gene>
<protein>
    <recommendedName>
        <fullName evidence="2">histidine kinase</fullName>
        <ecNumber evidence="2">2.7.13.3</ecNumber>
    </recommendedName>
</protein>
<evidence type="ECO:0000256" key="7">
    <source>
        <dbReference type="ARBA" id="ARBA00022840"/>
    </source>
</evidence>
<reference evidence="12" key="1">
    <citation type="submission" date="2021-04" db="EMBL/GenBank/DDBJ databases">
        <title>Draft genome sequence data of methanotrophic Methylovulum sp. strain S1L and Methylomonas sp. strain S2AM isolated from boreal lake water columns.</title>
        <authorList>
            <person name="Rissanen A.J."/>
            <person name="Mangayil R."/>
            <person name="Svenning M.M."/>
            <person name="Khanongnuch R."/>
        </authorList>
    </citation>
    <scope>NUCLEOTIDE SEQUENCE</scope>
    <source>
        <strain evidence="12">S2AM</strain>
    </source>
</reference>
<dbReference type="InterPro" id="IPR003661">
    <property type="entry name" value="HisK_dim/P_dom"/>
</dbReference>
<dbReference type="InterPro" id="IPR004358">
    <property type="entry name" value="Sig_transdc_His_kin-like_C"/>
</dbReference>
<evidence type="ECO:0000256" key="1">
    <source>
        <dbReference type="ARBA" id="ARBA00000085"/>
    </source>
</evidence>
<dbReference type="GO" id="GO:0000155">
    <property type="term" value="F:phosphorelay sensor kinase activity"/>
    <property type="evidence" value="ECO:0007669"/>
    <property type="project" value="InterPro"/>
</dbReference>
<dbReference type="Gene3D" id="3.30.565.10">
    <property type="entry name" value="Histidine kinase-like ATPase, C-terminal domain"/>
    <property type="match status" value="1"/>
</dbReference>
<dbReference type="SUPFAM" id="SSF47384">
    <property type="entry name" value="Homodimeric domain of signal transducing histidine kinase"/>
    <property type="match status" value="1"/>
</dbReference>
<dbReference type="Proteomes" id="UP000676649">
    <property type="component" value="Chromosome"/>
</dbReference>
<dbReference type="EC" id="2.7.13.3" evidence="2"/>
<dbReference type="PROSITE" id="PS50112">
    <property type="entry name" value="PAS"/>
    <property type="match status" value="1"/>
</dbReference>
<dbReference type="Pfam" id="PF08448">
    <property type="entry name" value="PAS_4"/>
    <property type="match status" value="1"/>
</dbReference>
<keyword evidence="8" id="KW-0902">Two-component regulatory system</keyword>
<dbReference type="Pfam" id="PF00512">
    <property type="entry name" value="HisKA"/>
    <property type="match status" value="1"/>
</dbReference>
<dbReference type="GO" id="GO:0005524">
    <property type="term" value="F:ATP binding"/>
    <property type="evidence" value="ECO:0007669"/>
    <property type="project" value="UniProtKB-KW"/>
</dbReference>
<evidence type="ECO:0000256" key="2">
    <source>
        <dbReference type="ARBA" id="ARBA00012438"/>
    </source>
</evidence>
<name>A0A975MQG7_9GAMM</name>
<evidence type="ECO:0000313" key="13">
    <source>
        <dbReference type="Proteomes" id="UP000676649"/>
    </source>
</evidence>
<evidence type="ECO:0000256" key="6">
    <source>
        <dbReference type="ARBA" id="ARBA00022777"/>
    </source>
</evidence>
<organism evidence="12 13">
    <name type="scientific">Methylomonas paludis</name>
    <dbReference type="NCBI Taxonomy" id="1173101"/>
    <lineage>
        <taxon>Bacteria</taxon>
        <taxon>Pseudomonadati</taxon>
        <taxon>Pseudomonadota</taxon>
        <taxon>Gammaproteobacteria</taxon>
        <taxon>Methylococcales</taxon>
        <taxon>Methylococcaceae</taxon>
        <taxon>Methylomonas</taxon>
    </lineage>
</organism>
<dbReference type="SMART" id="SM00388">
    <property type="entry name" value="HisKA"/>
    <property type="match status" value="1"/>
</dbReference>
<comment type="catalytic activity">
    <reaction evidence="1">
        <text>ATP + protein L-histidine = ADP + protein N-phospho-L-histidine.</text>
        <dbReference type="EC" id="2.7.13.3"/>
    </reaction>
</comment>
<dbReference type="NCBIfam" id="TIGR00229">
    <property type="entry name" value="sensory_box"/>
    <property type="match status" value="1"/>
</dbReference>
<dbReference type="KEGG" id="mpad:KEF85_06180"/>
<dbReference type="EMBL" id="CP073754">
    <property type="protein sequence ID" value="QWF72040.1"/>
    <property type="molecule type" value="Genomic_DNA"/>
</dbReference>
<dbReference type="PRINTS" id="PR00344">
    <property type="entry name" value="BCTRLSENSOR"/>
</dbReference>
<feature type="domain" description="PAC" evidence="11">
    <location>
        <begin position="269"/>
        <end position="322"/>
    </location>
</feature>
<keyword evidence="4" id="KW-0808">Transferase</keyword>
<evidence type="ECO:0000259" key="11">
    <source>
        <dbReference type="PROSITE" id="PS50113"/>
    </source>
</evidence>
<dbReference type="PANTHER" id="PTHR43065">
    <property type="entry name" value="SENSOR HISTIDINE KINASE"/>
    <property type="match status" value="1"/>
</dbReference>
<keyword evidence="5" id="KW-0547">Nucleotide-binding</keyword>
<dbReference type="Pfam" id="PF02518">
    <property type="entry name" value="HATPase_c"/>
    <property type="match status" value="1"/>
</dbReference>
<evidence type="ECO:0000256" key="3">
    <source>
        <dbReference type="ARBA" id="ARBA00022553"/>
    </source>
</evidence>
<keyword evidence="13" id="KW-1185">Reference proteome</keyword>
<feature type="domain" description="Histidine kinase" evidence="9">
    <location>
        <begin position="342"/>
        <end position="561"/>
    </location>
</feature>
<dbReference type="Pfam" id="PF13188">
    <property type="entry name" value="PAS_8"/>
    <property type="match status" value="1"/>
</dbReference>
<sequence length="561" mass="61531">MQNISDQQNAQRVEANLTASESDLADVVKDNAAGLPGATTDNQTMPGVVQILAGLEQAKQRDIKQHNINLLNKYAPAAIAIFDRDMHYLSASARWISDFNIKEEVLGLSHYQVFPNISDLCRSYHQRALAGEIIITDNFRFEMPDGAVRWVRLELGPWIDDDSAIGGIVIFTEDNTRSKTAEQEVELGRTKLQAALSSMYDAVFIADEHGTLIDFNEAFAVMHGFKNKAECPVKLSDYPAILEKISADGEVVSPQQWPVFRAMRGEKHSGIEYTVRRKDTGLSLIGSYSFAPLRNGDGLITGAVVSIRDVTQQRRMEQLIDTKRGELEEAGRHFLARQTAAAIAHDLNQPLTAVSTYTNVALQVLETDSQNLETLRYALTQAEQQAQRAGKMMHELVASLQKNQSVSESINIVDLLIESVEIVVGKGGYGLRPHLHWQIAPALPPVLGNHLQIQKVVINLISNAIQAMQDITPAQAKLTISAEIQQADAAMLHICVSDTGIGLTEAEVKDVFQAFYSTKATGLGMGLAICRTIIGAHGGKLWAESKPDTGASFHFTLPIVK</sequence>
<feature type="domain" description="PAS" evidence="10">
    <location>
        <begin position="188"/>
        <end position="225"/>
    </location>
</feature>
<dbReference type="PANTHER" id="PTHR43065:SF10">
    <property type="entry name" value="PEROXIDE STRESS-ACTIVATED HISTIDINE KINASE MAK3"/>
    <property type="match status" value="1"/>
</dbReference>
<dbReference type="SUPFAM" id="SSF55874">
    <property type="entry name" value="ATPase domain of HSP90 chaperone/DNA topoisomerase II/histidine kinase"/>
    <property type="match status" value="1"/>
</dbReference>
<dbReference type="InterPro" id="IPR013656">
    <property type="entry name" value="PAS_4"/>
</dbReference>
<dbReference type="InterPro" id="IPR000700">
    <property type="entry name" value="PAS-assoc_C"/>
</dbReference>
<dbReference type="InterPro" id="IPR005467">
    <property type="entry name" value="His_kinase_dom"/>
</dbReference>
<accession>A0A975MQG7</accession>
<evidence type="ECO:0000259" key="10">
    <source>
        <dbReference type="PROSITE" id="PS50112"/>
    </source>
</evidence>
<evidence type="ECO:0000259" key="9">
    <source>
        <dbReference type="PROSITE" id="PS50109"/>
    </source>
</evidence>
<dbReference type="Gene3D" id="1.10.287.130">
    <property type="match status" value="1"/>
</dbReference>
<keyword evidence="3" id="KW-0597">Phosphoprotein</keyword>
<dbReference type="InterPro" id="IPR035965">
    <property type="entry name" value="PAS-like_dom_sf"/>
</dbReference>
<dbReference type="InterPro" id="IPR036890">
    <property type="entry name" value="HATPase_C_sf"/>
</dbReference>
<dbReference type="SUPFAM" id="SSF55785">
    <property type="entry name" value="PYP-like sensor domain (PAS domain)"/>
    <property type="match status" value="2"/>
</dbReference>
<feature type="domain" description="PAC" evidence="11">
    <location>
        <begin position="135"/>
        <end position="187"/>
    </location>
</feature>
<dbReference type="InterPro" id="IPR000014">
    <property type="entry name" value="PAS"/>
</dbReference>
<dbReference type="RefSeq" id="WP_215584089.1">
    <property type="nucleotide sequence ID" value="NZ_CP073754.1"/>
</dbReference>
<dbReference type="Gene3D" id="3.30.450.20">
    <property type="entry name" value="PAS domain"/>
    <property type="match status" value="2"/>
</dbReference>
<evidence type="ECO:0000313" key="12">
    <source>
        <dbReference type="EMBL" id="QWF72040.1"/>
    </source>
</evidence>
<dbReference type="PROSITE" id="PS50113">
    <property type="entry name" value="PAC"/>
    <property type="match status" value="2"/>
</dbReference>
<evidence type="ECO:0000256" key="8">
    <source>
        <dbReference type="ARBA" id="ARBA00023012"/>
    </source>
</evidence>
<dbReference type="CDD" id="cd00082">
    <property type="entry name" value="HisKA"/>
    <property type="match status" value="1"/>
</dbReference>
<keyword evidence="6" id="KW-0418">Kinase</keyword>
<dbReference type="CDD" id="cd00130">
    <property type="entry name" value="PAS"/>
    <property type="match status" value="2"/>
</dbReference>
<proteinExistence type="predicted"/>
<dbReference type="AlphaFoldDB" id="A0A975MQG7"/>
<evidence type="ECO:0000256" key="5">
    <source>
        <dbReference type="ARBA" id="ARBA00022741"/>
    </source>
</evidence>
<dbReference type="InterPro" id="IPR003594">
    <property type="entry name" value="HATPase_dom"/>
</dbReference>
<keyword evidence="7" id="KW-0067">ATP-binding</keyword>
<dbReference type="InterPro" id="IPR036097">
    <property type="entry name" value="HisK_dim/P_sf"/>
</dbReference>